<feature type="domain" description="ABC transporter" evidence="7">
    <location>
        <begin position="183"/>
        <end position="432"/>
    </location>
</feature>
<dbReference type="SUPFAM" id="SSF52540">
    <property type="entry name" value="P-loop containing nucleoside triphosphate hydrolases"/>
    <property type="match status" value="2"/>
</dbReference>
<keyword evidence="4" id="KW-0067">ATP-binding</keyword>
<evidence type="ECO:0000256" key="4">
    <source>
        <dbReference type="ARBA" id="ARBA00022840"/>
    </source>
</evidence>
<dbReference type="Pfam" id="PF26051">
    <property type="entry name" value="PWI_ABCF3"/>
    <property type="match status" value="1"/>
</dbReference>
<dbReference type="PROSITE" id="PS50893">
    <property type="entry name" value="ABC_TRANSPORTER_2"/>
    <property type="match status" value="2"/>
</dbReference>
<comment type="similarity">
    <text evidence="1">Belongs to the ABC transporter superfamily. ABCF family. EF3 subfamily.</text>
</comment>
<feature type="region of interest" description="Disordered" evidence="6">
    <location>
        <begin position="134"/>
        <end position="175"/>
    </location>
</feature>
<accession>A0ABM1E792</accession>
<evidence type="ECO:0000256" key="1">
    <source>
        <dbReference type="ARBA" id="ARBA00011054"/>
    </source>
</evidence>
<dbReference type="CDD" id="cd03221">
    <property type="entry name" value="ABCF_EF-3"/>
    <property type="match status" value="2"/>
</dbReference>
<gene>
    <name evidence="9" type="primary">LOC106809489</name>
</gene>
<evidence type="ECO:0000256" key="3">
    <source>
        <dbReference type="ARBA" id="ARBA00022741"/>
    </source>
</evidence>
<dbReference type="InterPro" id="IPR003593">
    <property type="entry name" value="AAA+_ATPase"/>
</dbReference>
<dbReference type="InterPro" id="IPR032781">
    <property type="entry name" value="ABC_tran_Xtn"/>
</dbReference>
<dbReference type="InterPro" id="IPR058770">
    <property type="entry name" value="PWI_ABCF3"/>
</dbReference>
<dbReference type="InterPro" id="IPR027417">
    <property type="entry name" value="P-loop_NTPase"/>
</dbReference>
<dbReference type="InterPro" id="IPR050611">
    <property type="entry name" value="ABCF"/>
</dbReference>
<dbReference type="InterPro" id="IPR003439">
    <property type="entry name" value="ABC_transporter-like_ATP-bd"/>
</dbReference>
<dbReference type="Pfam" id="PF12848">
    <property type="entry name" value="ABC_tran_Xtn"/>
    <property type="match status" value="1"/>
</dbReference>
<dbReference type="PANTHER" id="PTHR19211:SF117">
    <property type="entry name" value="ATP-BINDING CASSETTE SUB-FAMILY F MEMBER 3"/>
    <property type="match status" value="1"/>
</dbReference>
<evidence type="ECO:0000313" key="8">
    <source>
        <dbReference type="Proteomes" id="UP000695022"/>
    </source>
</evidence>
<feature type="domain" description="ABC transporter" evidence="7">
    <location>
        <begin position="499"/>
        <end position="715"/>
    </location>
</feature>
<dbReference type="Gene3D" id="3.40.50.300">
    <property type="entry name" value="P-loop containing nucleotide triphosphate hydrolases"/>
    <property type="match status" value="2"/>
</dbReference>
<dbReference type="GeneID" id="106809489"/>
<name>A0ABM1E792_PRICU</name>
<keyword evidence="8" id="KW-1185">Reference proteome</keyword>
<dbReference type="Proteomes" id="UP000695022">
    <property type="component" value="Unplaced"/>
</dbReference>
<dbReference type="RefSeq" id="XP_014668063.1">
    <property type="nucleotide sequence ID" value="XM_014812577.1"/>
</dbReference>
<evidence type="ECO:0000259" key="7">
    <source>
        <dbReference type="PROSITE" id="PS50893"/>
    </source>
</evidence>
<sequence>MASSSEILKRHFPDIDSTVLDYVNGIIEGDADEFNEAQDLHDVIGDFLVDSTGITSDDEILDICQELWCIMNGNVEQNGGTQRSAVGMRKLDKTVHLSTKAQEQNTRLEADSSIWLKVKKDESQVDQKKLEKAEARLKQKQDKRSGAPPVTNGYTPSEATASQATNRKETKMEASGSNKTFDVHIENCDIAFGDKVLLRGADIQMSFGRRYGLCGRNGIGKTTLLRMISSAQLRIPSHISMLHVEQEVVGDDTAALQSVLTCDFARERLLKLERELSAQVNSTSPSEASSDASTQLIQVYHDLEAMESDKAPSKASMILSGLGFSSADQSRPTREFSGGWRMRLALARALFTRPDLLLLDEPTNMLDMKAIIWLETYLQAWPTTMLVVSHDRGFLNSVSTDIQHMHSQRIDSYHGNYDQFVKTQMEKHKNQQREYEAQVAYRKHLQDYIDRWRYNAKRAPQAQMRIKILEKLPPLVPLVKEVEVILKFPECDQLSPPVLQLDDVGFAYNASKQIFKKICANVDGDSRICVVGDNGGGKSTLLKILKGELSPTEGLRHCHRNLRIGYFSQHHVDQLDMDVNCVELMARRFPGQKIEEHRHQLGCYGVSGDLALRPVISLSGGQKSRVAFALMAMTNPNLLILDEPTNHLDVETIEALGKAINKFNGGVILVSHDERLIKLVCKELWLVGSQCLASVEGGIDAYRDAIQAELQAQGSK</sequence>
<keyword evidence="5" id="KW-0007">Acetylation</keyword>
<evidence type="ECO:0000256" key="5">
    <source>
        <dbReference type="ARBA" id="ARBA00022990"/>
    </source>
</evidence>
<keyword evidence="2" id="KW-0677">Repeat</keyword>
<feature type="compositionally biased region" description="Basic and acidic residues" evidence="6">
    <location>
        <begin position="134"/>
        <end position="145"/>
    </location>
</feature>
<keyword evidence="3" id="KW-0547">Nucleotide-binding</keyword>
<organism evidence="8 9">
    <name type="scientific">Priapulus caudatus</name>
    <name type="common">Priapulid worm</name>
    <dbReference type="NCBI Taxonomy" id="37621"/>
    <lineage>
        <taxon>Eukaryota</taxon>
        <taxon>Metazoa</taxon>
        <taxon>Ecdysozoa</taxon>
        <taxon>Scalidophora</taxon>
        <taxon>Priapulida</taxon>
        <taxon>Priapulimorpha</taxon>
        <taxon>Priapulimorphida</taxon>
        <taxon>Priapulidae</taxon>
        <taxon>Priapulus</taxon>
    </lineage>
</organism>
<reference evidence="9" key="1">
    <citation type="submission" date="2025-08" db="UniProtKB">
        <authorList>
            <consortium name="RefSeq"/>
        </authorList>
    </citation>
    <scope>IDENTIFICATION</scope>
</reference>
<evidence type="ECO:0000313" key="9">
    <source>
        <dbReference type="RefSeq" id="XP_014668063.1"/>
    </source>
</evidence>
<proteinExistence type="inferred from homology"/>
<dbReference type="PANTHER" id="PTHR19211">
    <property type="entry name" value="ATP-BINDING TRANSPORT PROTEIN-RELATED"/>
    <property type="match status" value="1"/>
</dbReference>
<evidence type="ECO:0000256" key="6">
    <source>
        <dbReference type="SAM" id="MobiDB-lite"/>
    </source>
</evidence>
<dbReference type="InterPro" id="IPR017871">
    <property type="entry name" value="ABC_transporter-like_CS"/>
</dbReference>
<dbReference type="Pfam" id="PF00005">
    <property type="entry name" value="ABC_tran"/>
    <property type="match status" value="2"/>
</dbReference>
<feature type="compositionally biased region" description="Polar residues" evidence="6">
    <location>
        <begin position="152"/>
        <end position="165"/>
    </location>
</feature>
<dbReference type="SMART" id="SM00382">
    <property type="entry name" value="AAA"/>
    <property type="match status" value="2"/>
</dbReference>
<evidence type="ECO:0000256" key="2">
    <source>
        <dbReference type="ARBA" id="ARBA00022737"/>
    </source>
</evidence>
<protein>
    <submittedName>
        <fullName evidence="9">ATP-binding cassette sub-family F member 3-like</fullName>
    </submittedName>
</protein>
<dbReference type="PROSITE" id="PS00211">
    <property type="entry name" value="ABC_TRANSPORTER_1"/>
    <property type="match status" value="2"/>
</dbReference>